<dbReference type="PRINTS" id="PR01778">
    <property type="entry name" value="KIMPTPASE"/>
</dbReference>
<evidence type="ECO:0000256" key="3">
    <source>
        <dbReference type="ARBA" id="ARBA00022912"/>
    </source>
</evidence>
<feature type="region of interest" description="Disordered" evidence="4">
    <location>
        <begin position="168"/>
        <end position="188"/>
    </location>
</feature>
<feature type="compositionally biased region" description="Pro residues" evidence="4">
    <location>
        <begin position="17"/>
        <end position="33"/>
    </location>
</feature>
<dbReference type="GO" id="GO:0005886">
    <property type="term" value="C:plasma membrane"/>
    <property type="evidence" value="ECO:0007669"/>
    <property type="project" value="TreeGrafter"/>
</dbReference>
<dbReference type="AlphaFoldDB" id="A0A5E4D0Z8"/>
<keyword evidence="7" id="KW-1185">Reference proteome</keyword>
<proteinExistence type="predicted"/>
<reference evidence="5" key="2">
    <citation type="submission" date="2020-08" db="EMBL/GenBank/DDBJ databases">
        <authorList>
            <person name="Shumante A."/>
            <person name="Zimin A.V."/>
            <person name="Puiu D."/>
            <person name="Salzberg S.L."/>
        </authorList>
    </citation>
    <scope>NUCLEOTIDE SEQUENCE</scope>
    <source>
        <strain evidence="5">WC2-LM</strain>
        <tissue evidence="5">Liver</tissue>
    </source>
</reference>
<dbReference type="GO" id="GO:0030054">
    <property type="term" value="C:cell junction"/>
    <property type="evidence" value="ECO:0007669"/>
    <property type="project" value="TreeGrafter"/>
</dbReference>
<keyword evidence="2" id="KW-0378">Hydrolase</keyword>
<dbReference type="EMBL" id="WJEC01006729">
    <property type="protein sequence ID" value="KAF7471668.1"/>
    <property type="molecule type" value="Genomic_DNA"/>
</dbReference>
<evidence type="ECO:0000313" key="5">
    <source>
        <dbReference type="EMBL" id="KAF7471668.1"/>
    </source>
</evidence>
<dbReference type="InterPro" id="IPR008356">
    <property type="entry name" value="Tyr_Pase_KIM-con"/>
</dbReference>
<dbReference type="EC" id="3.1.3.48" evidence="1"/>
<dbReference type="PANTHER" id="PTHR46198">
    <property type="entry name" value="PROTEIN-TYROSINE-PHOSPHATASE"/>
    <property type="match status" value="1"/>
</dbReference>
<dbReference type="GO" id="GO:0007165">
    <property type="term" value="P:signal transduction"/>
    <property type="evidence" value="ECO:0007669"/>
    <property type="project" value="TreeGrafter"/>
</dbReference>
<dbReference type="GO" id="GO:0019901">
    <property type="term" value="F:protein kinase binding"/>
    <property type="evidence" value="ECO:0007669"/>
    <property type="project" value="TreeGrafter"/>
</dbReference>
<evidence type="ECO:0000313" key="7">
    <source>
        <dbReference type="Proteomes" id="UP000335636"/>
    </source>
</evidence>
<evidence type="ECO:0000256" key="1">
    <source>
        <dbReference type="ARBA" id="ARBA00013064"/>
    </source>
</evidence>
<dbReference type="Proteomes" id="UP000335636">
    <property type="component" value="Unassembled WGS sequence"/>
</dbReference>
<name>A0A5E4D0Z8_MARMO</name>
<evidence type="ECO:0000256" key="4">
    <source>
        <dbReference type="SAM" id="MobiDB-lite"/>
    </source>
</evidence>
<dbReference type="GO" id="GO:0004725">
    <property type="term" value="F:protein tyrosine phosphatase activity"/>
    <property type="evidence" value="ECO:0007669"/>
    <property type="project" value="UniProtKB-EC"/>
</dbReference>
<dbReference type="GO" id="GO:0005829">
    <property type="term" value="C:cytosol"/>
    <property type="evidence" value="ECO:0007669"/>
    <property type="project" value="TreeGrafter"/>
</dbReference>
<dbReference type="Proteomes" id="UP000662637">
    <property type="component" value="Unassembled WGS sequence"/>
</dbReference>
<reference evidence="6 7" key="1">
    <citation type="submission" date="2019-04" db="EMBL/GenBank/DDBJ databases">
        <authorList>
            <person name="Alioto T."/>
            <person name="Alioto T."/>
        </authorList>
    </citation>
    <scope>NUCLEOTIDE SEQUENCE [LARGE SCALE GENOMIC DNA]</scope>
</reference>
<feature type="region of interest" description="Disordered" evidence="4">
    <location>
        <begin position="1"/>
        <end position="38"/>
    </location>
</feature>
<organism evidence="6 7">
    <name type="scientific">Marmota monax</name>
    <name type="common">Woodchuck</name>
    <dbReference type="NCBI Taxonomy" id="9995"/>
    <lineage>
        <taxon>Eukaryota</taxon>
        <taxon>Metazoa</taxon>
        <taxon>Chordata</taxon>
        <taxon>Craniata</taxon>
        <taxon>Vertebrata</taxon>
        <taxon>Euteleostomi</taxon>
        <taxon>Mammalia</taxon>
        <taxon>Eutheria</taxon>
        <taxon>Euarchontoglires</taxon>
        <taxon>Glires</taxon>
        <taxon>Rodentia</taxon>
        <taxon>Sciuromorpha</taxon>
        <taxon>Sciuridae</taxon>
        <taxon>Xerinae</taxon>
        <taxon>Marmotini</taxon>
        <taxon>Marmota</taxon>
    </lineage>
</organism>
<gene>
    <name evidence="5" type="ORF">GHT09_017273</name>
    <name evidence="6" type="ORF">MONAX_5E032571</name>
</gene>
<accession>A0A5E4D0Z8</accession>
<evidence type="ECO:0000256" key="2">
    <source>
        <dbReference type="ARBA" id="ARBA00022801"/>
    </source>
</evidence>
<dbReference type="PANTHER" id="PTHR46198:SF1">
    <property type="entry name" value="TYROSINE-PROTEIN PHOSPHATASE NON-RECEPTOR TYPE 5"/>
    <property type="match status" value="1"/>
</dbReference>
<dbReference type="EMBL" id="CABDUW010002725">
    <property type="protein sequence ID" value="VTJ87814.1"/>
    <property type="molecule type" value="Genomic_DNA"/>
</dbReference>
<sequence length="374" mass="40550">MEALDETKGLPSVQREMPPPPPPSEPAQKPPPQGTGSHSLTVRSSLCLFAASQFLLPHLDLKGSGTSLGIQIEGEAENVGARSPGSELSLIPRLPQLACGVLWFSGYGHIWLQNATDLILSSLTILKQLGPTAWLGAGTSGVPSLLLVSLSVGLVLVTTLVWHLLKAPPEPPTPVPPEDRRQSVSRQPSFTYSEWMEEKVEDDFLDLDPVPETPVFDCVMDIKPEADPASLTVKSMGLQERRGSNVSLTLDMCTPGCNEEGFGYLVSPREESAHEYLLSASRVLRAEELHEKALDPFLLQAEFFVSPLVPATLCSPELDTLQKKWVRLLDLSPPPFPACAPAPSHPCRDCALTVGPAALCLRPHPYFFLTSFPT</sequence>
<protein>
    <recommendedName>
        <fullName evidence="1">protein-tyrosine-phosphatase</fullName>
        <ecNumber evidence="1">3.1.3.48</ecNumber>
    </recommendedName>
</protein>
<evidence type="ECO:0000313" key="6">
    <source>
        <dbReference type="EMBL" id="VTJ87814.1"/>
    </source>
</evidence>
<keyword evidence="3" id="KW-0904">Protein phosphatase</keyword>